<feature type="binding site" evidence="16">
    <location>
        <position position="80"/>
    </location>
    <ligand>
        <name>Zn(2+)</name>
        <dbReference type="ChEBI" id="CHEBI:29105"/>
        <note>catalytic</note>
    </ligand>
</feature>
<dbReference type="InterPro" id="IPR024072">
    <property type="entry name" value="DHFR-like_dom_sf"/>
</dbReference>
<dbReference type="InterPro" id="IPR016192">
    <property type="entry name" value="APOBEC/CMP_deaminase_Zn-bd"/>
</dbReference>
<feature type="binding site" evidence="15">
    <location>
        <position position="189"/>
    </location>
    <ligand>
        <name>substrate</name>
    </ligand>
</feature>
<dbReference type="EMBL" id="CP033004">
    <property type="protein sequence ID" value="QCI23423.1"/>
    <property type="molecule type" value="Genomic_DNA"/>
</dbReference>
<comment type="pathway">
    <text evidence="2 13">Cofactor biosynthesis; riboflavin biosynthesis; 5-amino-6-(D-ribitylamino)uracil from GTP: step 2/4.</text>
</comment>
<comment type="similarity">
    <text evidence="5 13">In the C-terminal section; belongs to the HTP reductase family.</text>
</comment>
<feature type="binding site" evidence="16">
    <location>
        <position position="89"/>
    </location>
    <ligand>
        <name>Zn(2+)</name>
        <dbReference type="ChEBI" id="CHEBI:29105"/>
        <note>catalytic</note>
    </ligand>
</feature>
<dbReference type="InterPro" id="IPR016193">
    <property type="entry name" value="Cytidine_deaminase-like"/>
</dbReference>
<dbReference type="GO" id="GO:0050661">
    <property type="term" value="F:NADP binding"/>
    <property type="evidence" value="ECO:0007669"/>
    <property type="project" value="InterPro"/>
</dbReference>
<keyword evidence="6 13" id="KW-0686">Riboflavin biosynthesis</keyword>
<dbReference type="InterPro" id="IPR002125">
    <property type="entry name" value="CMP_dCMP_dom"/>
</dbReference>
<dbReference type="Proteomes" id="UP000298566">
    <property type="component" value="Chromosome"/>
</dbReference>
<dbReference type="GO" id="GO:0008270">
    <property type="term" value="F:zinc ion binding"/>
    <property type="evidence" value="ECO:0007669"/>
    <property type="project" value="InterPro"/>
</dbReference>
<dbReference type="InterPro" id="IPR050765">
    <property type="entry name" value="Riboflavin_Biosynth_HTPR"/>
</dbReference>
<keyword evidence="12" id="KW-0511">Multifunctional enzyme</keyword>
<dbReference type="InterPro" id="IPR011549">
    <property type="entry name" value="RibD_C"/>
</dbReference>
<keyword evidence="11 13" id="KW-0560">Oxidoreductase</keyword>
<comment type="catalytic activity">
    <reaction evidence="13">
        <text>5-amino-6-(5-phospho-D-ribitylamino)uracil + NADP(+) = 5-amino-6-(5-phospho-D-ribosylamino)uracil + NADPH + H(+)</text>
        <dbReference type="Rhea" id="RHEA:17845"/>
        <dbReference type="ChEBI" id="CHEBI:15378"/>
        <dbReference type="ChEBI" id="CHEBI:57783"/>
        <dbReference type="ChEBI" id="CHEBI:58349"/>
        <dbReference type="ChEBI" id="CHEBI:58421"/>
        <dbReference type="ChEBI" id="CHEBI:58453"/>
        <dbReference type="EC" id="1.1.1.193"/>
    </reaction>
</comment>
<evidence type="ECO:0000313" key="19">
    <source>
        <dbReference type="Proteomes" id="UP000298566"/>
    </source>
</evidence>
<comment type="cofactor">
    <cofactor evidence="13 16">
        <name>Zn(2+)</name>
        <dbReference type="ChEBI" id="CHEBI:29105"/>
    </cofactor>
    <text evidence="13 16">Binds 1 zinc ion.</text>
</comment>
<dbReference type="AlphaFoldDB" id="A0A4D6Y4B5"/>
<dbReference type="EC" id="3.5.4.26" evidence="13"/>
<evidence type="ECO:0000256" key="7">
    <source>
        <dbReference type="ARBA" id="ARBA00022723"/>
    </source>
</evidence>
<keyword evidence="8 13" id="KW-0378">Hydrolase</keyword>
<evidence type="ECO:0000256" key="8">
    <source>
        <dbReference type="ARBA" id="ARBA00022801"/>
    </source>
</evidence>
<evidence type="ECO:0000313" key="18">
    <source>
        <dbReference type="EMBL" id="QCI23423.1"/>
    </source>
</evidence>
<evidence type="ECO:0000256" key="13">
    <source>
        <dbReference type="PIRNR" id="PIRNR006769"/>
    </source>
</evidence>
<evidence type="ECO:0000256" key="5">
    <source>
        <dbReference type="ARBA" id="ARBA00007417"/>
    </source>
</evidence>
<feature type="binding site" evidence="15">
    <location>
        <position position="175"/>
    </location>
    <ligand>
        <name>NADP(+)</name>
        <dbReference type="ChEBI" id="CHEBI:58349"/>
    </ligand>
</feature>
<comment type="pathway">
    <text evidence="3 13">Cofactor biosynthesis; riboflavin biosynthesis; 5-amino-6-(D-ribitylamino)uracil from GTP: step 3/4.</text>
</comment>
<feature type="binding site" evidence="15">
    <location>
        <position position="205"/>
    </location>
    <ligand>
        <name>NADP(+)</name>
        <dbReference type="ChEBI" id="CHEBI:58349"/>
    </ligand>
</feature>
<evidence type="ECO:0000256" key="2">
    <source>
        <dbReference type="ARBA" id="ARBA00004882"/>
    </source>
</evidence>
<evidence type="ECO:0000256" key="6">
    <source>
        <dbReference type="ARBA" id="ARBA00022619"/>
    </source>
</evidence>
<dbReference type="NCBIfam" id="TIGR00326">
    <property type="entry name" value="eubact_ribD"/>
    <property type="match status" value="1"/>
</dbReference>
<dbReference type="Gene3D" id="3.40.140.10">
    <property type="entry name" value="Cytidine Deaminase, domain 2"/>
    <property type="match status" value="1"/>
</dbReference>
<dbReference type="PIRSF" id="PIRSF006769">
    <property type="entry name" value="RibD"/>
    <property type="match status" value="1"/>
</dbReference>
<accession>A0A4D6Y4B5</accession>
<evidence type="ECO:0000256" key="11">
    <source>
        <dbReference type="ARBA" id="ARBA00023002"/>
    </source>
</evidence>
<reference evidence="18 19" key="1">
    <citation type="submission" date="2018-10" db="EMBL/GenBank/DDBJ databases">
        <title>Comparative functional genomics of the obligate endosymbiont Buchnera aphidicola.</title>
        <authorList>
            <person name="Chong R.A."/>
        </authorList>
    </citation>
    <scope>NUCLEOTIDE SEQUENCE [LARGE SCALE GENOMIC DNA]</scope>
    <source>
        <strain evidence="18 19">Mrh</strain>
    </source>
</reference>
<feature type="binding site" evidence="15">
    <location>
        <position position="209"/>
    </location>
    <ligand>
        <name>substrate</name>
    </ligand>
</feature>
<evidence type="ECO:0000256" key="10">
    <source>
        <dbReference type="ARBA" id="ARBA00022857"/>
    </source>
</evidence>
<evidence type="ECO:0000256" key="4">
    <source>
        <dbReference type="ARBA" id="ARBA00005259"/>
    </source>
</evidence>
<dbReference type="NCBIfam" id="TIGR00227">
    <property type="entry name" value="ribD_Cterm"/>
    <property type="match status" value="1"/>
</dbReference>
<gene>
    <name evidence="18" type="primary">ribD</name>
    <name evidence="18" type="ORF">D9V73_02140</name>
</gene>
<dbReference type="RefSeq" id="WP_158336632.1">
    <property type="nucleotide sequence ID" value="NZ_CP033004.1"/>
</dbReference>
<dbReference type="GO" id="GO:0008703">
    <property type="term" value="F:5-amino-6-(5-phosphoribosylamino)uracil reductase activity"/>
    <property type="evidence" value="ECO:0007669"/>
    <property type="project" value="UniProtKB-EC"/>
</dbReference>
<evidence type="ECO:0000256" key="3">
    <source>
        <dbReference type="ARBA" id="ARBA00004910"/>
    </source>
</evidence>
<dbReference type="UniPathway" id="UPA00275">
    <property type="reaction ID" value="UER00401"/>
</dbReference>
<comment type="function">
    <text evidence="1 13">Converts 2,5-diamino-6-(ribosylamino)-4(3h)-pyrimidinone 5'-phosphate into 5-amino-6-(ribosylamino)-2,4(1h,3h)-pyrimidinedione 5'-phosphate.</text>
</comment>
<dbReference type="PANTHER" id="PTHR38011:SF7">
    <property type="entry name" value="2,5-DIAMINO-6-RIBOSYLAMINO-4(3H)-PYRIMIDINONE 5'-PHOSPHATE REDUCTASE"/>
    <property type="match status" value="1"/>
</dbReference>
<dbReference type="PROSITE" id="PS51747">
    <property type="entry name" value="CYT_DCMP_DEAMINASES_2"/>
    <property type="match status" value="1"/>
</dbReference>
<evidence type="ECO:0000256" key="16">
    <source>
        <dbReference type="PIRSR" id="PIRSR006769-3"/>
    </source>
</evidence>
<evidence type="ECO:0000256" key="15">
    <source>
        <dbReference type="PIRSR" id="PIRSR006769-2"/>
    </source>
</evidence>
<feature type="binding site" evidence="15">
    <location>
        <position position="305"/>
    </location>
    <ligand>
        <name>substrate</name>
    </ligand>
</feature>
<dbReference type="OrthoDB" id="9800865at2"/>
<feature type="binding site" evidence="15">
    <location>
        <begin position="307"/>
        <end position="313"/>
    </location>
    <ligand>
        <name>NADP(+)</name>
        <dbReference type="ChEBI" id="CHEBI:58349"/>
    </ligand>
</feature>
<keyword evidence="9 13" id="KW-0862">Zinc</keyword>
<evidence type="ECO:0000256" key="1">
    <source>
        <dbReference type="ARBA" id="ARBA00002151"/>
    </source>
</evidence>
<evidence type="ECO:0000259" key="17">
    <source>
        <dbReference type="PROSITE" id="PS51747"/>
    </source>
</evidence>
<protein>
    <recommendedName>
        <fullName evidence="13">Riboflavin biosynthesis protein RibD</fullName>
    </recommendedName>
    <domain>
        <recommendedName>
            <fullName evidence="13">Diaminohydroxyphosphoribosylaminopyrimidine deaminase</fullName>
            <shortName evidence="13">DRAP deaminase</shortName>
            <ecNumber evidence="13">3.5.4.26</ecNumber>
        </recommendedName>
        <alternativeName>
            <fullName evidence="13">Riboflavin-specific deaminase</fullName>
        </alternativeName>
    </domain>
    <domain>
        <recommendedName>
            <fullName evidence="13">5-amino-6-(5-phosphoribosylamino)uracil reductase</fullName>
            <ecNumber evidence="13">1.1.1.193</ecNumber>
        </recommendedName>
        <alternativeName>
            <fullName evidence="13">HTP reductase</fullName>
        </alternativeName>
    </domain>
</protein>
<organism evidence="18 19">
    <name type="scientific">Buchnera aphidicola subsp. Melaphis rhois</name>
    <dbReference type="NCBI Taxonomy" id="118103"/>
    <lineage>
        <taxon>Bacteria</taxon>
        <taxon>Pseudomonadati</taxon>
        <taxon>Pseudomonadota</taxon>
        <taxon>Gammaproteobacteria</taxon>
        <taxon>Enterobacterales</taxon>
        <taxon>Erwiniaceae</taxon>
        <taxon>Buchnera</taxon>
    </lineage>
</organism>
<feature type="binding site" evidence="15">
    <location>
        <position position="240"/>
    </location>
    <ligand>
        <name>NADP(+)</name>
        <dbReference type="ChEBI" id="CHEBI:58349"/>
    </ligand>
</feature>
<dbReference type="EC" id="1.1.1.193" evidence="13"/>
<dbReference type="SUPFAM" id="SSF53597">
    <property type="entry name" value="Dihydrofolate reductase-like"/>
    <property type="match status" value="1"/>
</dbReference>
<dbReference type="FunFam" id="3.40.140.10:FF:000025">
    <property type="entry name" value="Riboflavin biosynthesis protein RibD"/>
    <property type="match status" value="1"/>
</dbReference>
<dbReference type="Pfam" id="PF01872">
    <property type="entry name" value="RibD_C"/>
    <property type="match status" value="1"/>
</dbReference>
<keyword evidence="7 13" id="KW-0479">Metal-binding</keyword>
<dbReference type="PROSITE" id="PS00903">
    <property type="entry name" value="CYT_DCMP_DEAMINASES_1"/>
    <property type="match status" value="1"/>
</dbReference>
<feature type="binding site" evidence="16">
    <location>
        <position position="55"/>
    </location>
    <ligand>
        <name>Zn(2+)</name>
        <dbReference type="ChEBI" id="CHEBI:29105"/>
        <note>catalytic</note>
    </ligand>
</feature>
<dbReference type="SUPFAM" id="SSF53927">
    <property type="entry name" value="Cytidine deaminase-like"/>
    <property type="match status" value="1"/>
</dbReference>
<feature type="active site" description="Proton donor" evidence="14">
    <location>
        <position position="57"/>
    </location>
</feature>
<comment type="similarity">
    <text evidence="4 13">In the N-terminal section; belongs to the cytidine and deoxycytidylate deaminase family.</text>
</comment>
<keyword evidence="10 13" id="KW-0521">NADP</keyword>
<feature type="binding site" evidence="15">
    <location>
        <position position="173"/>
    </location>
    <ligand>
        <name>substrate</name>
    </ligand>
</feature>
<evidence type="ECO:0000256" key="9">
    <source>
        <dbReference type="ARBA" id="ARBA00022833"/>
    </source>
</evidence>
<feature type="binding site" evidence="15">
    <location>
        <position position="159"/>
    </location>
    <ligand>
        <name>NADP(+)</name>
        <dbReference type="ChEBI" id="CHEBI:58349"/>
    </ligand>
</feature>
<dbReference type="GO" id="GO:0009231">
    <property type="term" value="P:riboflavin biosynthetic process"/>
    <property type="evidence" value="ECO:0007669"/>
    <property type="project" value="UniProtKB-UniPathway"/>
</dbReference>
<dbReference type="InterPro" id="IPR002734">
    <property type="entry name" value="RibDG_C"/>
</dbReference>
<dbReference type="GO" id="GO:0008835">
    <property type="term" value="F:diaminohydroxyphosphoribosylaminopyrimidine deaminase activity"/>
    <property type="evidence" value="ECO:0007669"/>
    <property type="project" value="UniProtKB-EC"/>
</dbReference>
<name>A0A4D6Y4B5_BUCMH</name>
<sequence length="377" mass="42375">MQYTIKKDIFYMKKAIKIAKKGILTTSPNPNVGCIIVKNNTIIGTGWHKKSGNYHAEIYALKEAGKHARGATAYITLEPCSHFGKTPPCCIQLIKSGISRVVISIIDPNPKVSGNGIRWLKKEGIIVIVGILSNESKNINQGFFQRMKTGIPWVKLKLASSIDGRTALKNGLSKWITSYKSRQDVQMYRIQSDAIISSSSSIITDDALLTVRYKQIKKFNNLHINNKSKIKQPLRVIIDSKNRVQPSHKCIQEPGKILLIRLKHDNNTWPKHVEQVILNNTTSQINLIELLKLLGTRQINTVWVESGASLSGAFLKLNIINELIIYIAPKVLGHCAKPLFVLENYKALSVVPKFSFKKIVKIGQDIKLILIKKLKRK</sequence>
<dbReference type="Gene3D" id="3.40.430.10">
    <property type="entry name" value="Dihydrofolate Reductase, subunit A"/>
    <property type="match status" value="1"/>
</dbReference>
<feature type="domain" description="CMP/dCMP-type deaminase" evidence="17">
    <location>
        <begin position="6"/>
        <end position="120"/>
    </location>
</feature>
<feature type="binding site" evidence="15">
    <location>
        <position position="212"/>
    </location>
    <ligand>
        <name>substrate</name>
    </ligand>
</feature>
<comment type="catalytic activity">
    <reaction evidence="13">
        <text>2,5-diamino-6-hydroxy-4-(5-phosphoribosylamino)-pyrimidine + H2O + H(+) = 5-amino-6-(5-phospho-D-ribosylamino)uracil + NH4(+)</text>
        <dbReference type="Rhea" id="RHEA:21868"/>
        <dbReference type="ChEBI" id="CHEBI:15377"/>
        <dbReference type="ChEBI" id="CHEBI:15378"/>
        <dbReference type="ChEBI" id="CHEBI:28938"/>
        <dbReference type="ChEBI" id="CHEBI:58453"/>
        <dbReference type="ChEBI" id="CHEBI:58614"/>
        <dbReference type="EC" id="3.5.4.26"/>
    </reaction>
</comment>
<dbReference type="PANTHER" id="PTHR38011">
    <property type="entry name" value="DIHYDROFOLATE REDUCTASE FAMILY PROTEIN (AFU_ORTHOLOGUE AFUA_8G06820)"/>
    <property type="match status" value="1"/>
</dbReference>
<evidence type="ECO:0000256" key="14">
    <source>
        <dbReference type="PIRSR" id="PIRSR006769-1"/>
    </source>
</evidence>
<proteinExistence type="inferred from homology"/>
<dbReference type="InterPro" id="IPR004794">
    <property type="entry name" value="Eubact_RibD"/>
</dbReference>
<dbReference type="Pfam" id="PF00383">
    <property type="entry name" value="dCMP_cyt_deam_1"/>
    <property type="match status" value="1"/>
</dbReference>
<dbReference type="CDD" id="cd01284">
    <property type="entry name" value="Riboflavin_deaminase-reductase"/>
    <property type="match status" value="1"/>
</dbReference>
<evidence type="ECO:0000256" key="12">
    <source>
        <dbReference type="ARBA" id="ARBA00023268"/>
    </source>
</evidence>